<comment type="caution">
    <text evidence="5">The sequence shown here is derived from an EMBL/GenBank/DDBJ whole genome shotgun (WGS) entry which is preliminary data.</text>
</comment>
<dbReference type="Gene3D" id="2.30.38.10">
    <property type="entry name" value="Luciferase, Domain 3"/>
    <property type="match status" value="1"/>
</dbReference>
<name>A0A2N5CC06_9BURK</name>
<dbReference type="Gene3D" id="3.30.300.30">
    <property type="match status" value="1"/>
</dbReference>
<evidence type="ECO:0000259" key="4">
    <source>
        <dbReference type="Pfam" id="PF13193"/>
    </source>
</evidence>
<evidence type="ECO:0000313" key="5">
    <source>
        <dbReference type="EMBL" id="PLP99763.1"/>
    </source>
</evidence>
<organism evidence="5 6">
    <name type="scientific">Cupriavidus pauculus</name>
    <dbReference type="NCBI Taxonomy" id="82633"/>
    <lineage>
        <taxon>Bacteria</taxon>
        <taxon>Pseudomonadati</taxon>
        <taxon>Pseudomonadota</taxon>
        <taxon>Betaproteobacteria</taxon>
        <taxon>Burkholderiales</taxon>
        <taxon>Burkholderiaceae</taxon>
        <taxon>Cupriavidus</taxon>
    </lineage>
</organism>
<proteinExistence type="inferred from homology"/>
<dbReference type="Gene3D" id="3.40.50.980">
    <property type="match status" value="2"/>
</dbReference>
<dbReference type="InterPro" id="IPR020845">
    <property type="entry name" value="AMP-binding_CS"/>
</dbReference>
<dbReference type="STRING" id="82633.GCA_000974605_04001"/>
<dbReference type="InterPro" id="IPR050237">
    <property type="entry name" value="ATP-dep_AMP-bd_enzyme"/>
</dbReference>
<feature type="domain" description="AMP-binding enzyme C-terminal" evidence="4">
    <location>
        <begin position="501"/>
        <end position="577"/>
    </location>
</feature>
<evidence type="ECO:0000256" key="1">
    <source>
        <dbReference type="ARBA" id="ARBA00006432"/>
    </source>
</evidence>
<gene>
    <name evidence="5" type="ORF">CYJ10_15350</name>
</gene>
<sequence length="589" mass="64150">MSQHPQHPQQPSPAGPQWPVMSIAEAHARLTASGAPFETETRVIRGIPTTVWKNAPPTLRDLFLVAAAWGEKTFVVYEDERVSYRAFALAATALAHKLVRDGVRKGDRVAVAMRNLPEWPVALYAGLLTGAIVTPLNAWWTGPELEYGLSDSGSRIAIVDHERLDRILEHLPNCPALERIYVSRAPADATFDDPRIVPLASVIGESDAWPSLPSQSLPLVPLDPEDDATIFYTSGTTGKPKGAVGTHRNACSVAVCAQFSPLRNLLRRGEPVPEPNPDAPQKAALLAVPFFHVTGCMSVLNGALASGGKIVLMYRWDTLRAMELIERERCTSAGGVPTIAWQIIEHPRRDDFDLSSLENVHYGGAPASPELVRRIKQAFPNAAPGIGWGMTETSATFTSHSADEYIHRPDASGPALPIGEMKIDDGFGNALPVGEIGELMVRGANVVHGYWNKPEATAKTFVDGWLHTGDVARLDDEGFLYIVDRMKDMLIRGGENIYCIEVESALYAHPAVMDAAVVGIAHRTLGEEPGAVVSLKPGARATEADLQDFVRQQLAAFKVPVRIIVRDDMLPRNPNGKILKSNLRKLFDE</sequence>
<keyword evidence="2 5" id="KW-0436">Ligase</keyword>
<dbReference type="InterPro" id="IPR045851">
    <property type="entry name" value="AMP-bd_C_sf"/>
</dbReference>
<dbReference type="InterPro" id="IPR000873">
    <property type="entry name" value="AMP-dep_synth/lig_dom"/>
</dbReference>
<accession>A0A2N5CC06</accession>
<dbReference type="Pfam" id="PF13193">
    <property type="entry name" value="AMP-binding_C"/>
    <property type="match status" value="1"/>
</dbReference>
<dbReference type="FunFam" id="3.30.300.30:FF:000008">
    <property type="entry name" value="2,3-dihydroxybenzoate-AMP ligase"/>
    <property type="match status" value="1"/>
</dbReference>
<dbReference type="GO" id="GO:0016877">
    <property type="term" value="F:ligase activity, forming carbon-sulfur bonds"/>
    <property type="evidence" value="ECO:0007669"/>
    <property type="project" value="UniProtKB-ARBA"/>
</dbReference>
<dbReference type="SUPFAM" id="SSF56801">
    <property type="entry name" value="Acetyl-CoA synthetase-like"/>
    <property type="match status" value="1"/>
</dbReference>
<dbReference type="OrthoDB" id="9766486at2"/>
<dbReference type="Pfam" id="PF00501">
    <property type="entry name" value="AMP-binding"/>
    <property type="match status" value="1"/>
</dbReference>
<dbReference type="PANTHER" id="PTHR43767">
    <property type="entry name" value="LONG-CHAIN-FATTY-ACID--COA LIGASE"/>
    <property type="match status" value="1"/>
</dbReference>
<protein>
    <submittedName>
        <fullName evidence="5">Fatty acid--CoA ligase</fullName>
    </submittedName>
</protein>
<dbReference type="AlphaFoldDB" id="A0A2N5CC06"/>
<dbReference type="RefSeq" id="WP_101682337.1">
    <property type="nucleotide sequence ID" value="NZ_PJRP01000006.1"/>
</dbReference>
<evidence type="ECO:0000313" key="6">
    <source>
        <dbReference type="Proteomes" id="UP000234341"/>
    </source>
</evidence>
<reference evidence="5 6" key="1">
    <citation type="submission" date="2017-12" db="EMBL/GenBank/DDBJ databases">
        <title>Genome sequence of the active heterotrophic nitrifier-denitrifier, Cupriavidus pauculus UM1.</title>
        <authorList>
            <person name="Putonti C."/>
            <person name="Castignetti D."/>
        </authorList>
    </citation>
    <scope>NUCLEOTIDE SEQUENCE [LARGE SCALE GENOMIC DNA]</scope>
    <source>
        <strain evidence="5 6">UM1</strain>
    </source>
</reference>
<dbReference type="EMBL" id="PJRP01000006">
    <property type="protein sequence ID" value="PLP99763.1"/>
    <property type="molecule type" value="Genomic_DNA"/>
</dbReference>
<dbReference type="InterPro" id="IPR025110">
    <property type="entry name" value="AMP-bd_C"/>
</dbReference>
<dbReference type="PROSITE" id="PS00455">
    <property type="entry name" value="AMP_BINDING"/>
    <property type="match status" value="1"/>
</dbReference>
<evidence type="ECO:0000256" key="2">
    <source>
        <dbReference type="ARBA" id="ARBA00022598"/>
    </source>
</evidence>
<evidence type="ECO:0000259" key="3">
    <source>
        <dbReference type="Pfam" id="PF00501"/>
    </source>
</evidence>
<comment type="similarity">
    <text evidence="1">Belongs to the ATP-dependent AMP-binding enzyme family.</text>
</comment>
<feature type="domain" description="AMP-dependent synthetase/ligase" evidence="3">
    <location>
        <begin position="66"/>
        <end position="451"/>
    </location>
</feature>
<dbReference type="PANTHER" id="PTHR43767:SF7">
    <property type="entry name" value="MEDIUM_LONG-CHAIN-FATTY-ACID--COA LIGASE FADD8"/>
    <property type="match status" value="1"/>
</dbReference>
<dbReference type="Proteomes" id="UP000234341">
    <property type="component" value="Unassembled WGS sequence"/>
</dbReference>